<feature type="binding site" evidence="18">
    <location>
        <position position="82"/>
    </location>
    <ligand>
        <name>Ca(2+)</name>
        <dbReference type="ChEBI" id="CHEBI:29108"/>
        <label>1</label>
    </ligand>
</feature>
<dbReference type="Proteomes" id="UP001293593">
    <property type="component" value="Unassembled WGS sequence"/>
</dbReference>
<dbReference type="CDD" id="cd00693">
    <property type="entry name" value="secretory_peroxidase"/>
    <property type="match status" value="1"/>
</dbReference>
<feature type="binding site" evidence="18">
    <location>
        <position position="259"/>
    </location>
    <ligand>
        <name>Ca(2+)</name>
        <dbReference type="ChEBI" id="CHEBI:29108"/>
        <label>2</label>
    </ligand>
</feature>
<proteinExistence type="inferred from homology"/>
<feature type="site" description="Transition state stabilizer" evidence="19">
    <location>
        <position position="68"/>
    </location>
</feature>
<evidence type="ECO:0000256" key="3">
    <source>
        <dbReference type="ARBA" id="ARBA00006873"/>
    </source>
</evidence>
<feature type="binding site" evidence="18">
    <location>
        <position position="94"/>
    </location>
    <ligand>
        <name>Ca(2+)</name>
        <dbReference type="ChEBI" id="CHEBI:29108"/>
        <label>1</label>
    </ligand>
</feature>
<evidence type="ECO:0000256" key="9">
    <source>
        <dbReference type="ARBA" id="ARBA00022729"/>
    </source>
</evidence>
<dbReference type="GO" id="GO:0140825">
    <property type="term" value="F:lactoperoxidase activity"/>
    <property type="evidence" value="ECO:0007669"/>
    <property type="project" value="UniProtKB-EC"/>
</dbReference>
<comment type="cofactor">
    <cofactor evidence="18 21">
        <name>Ca(2+)</name>
        <dbReference type="ChEBI" id="CHEBI:29108"/>
    </cofactor>
    <text evidence="18 21">Binds 2 calcium ions per subunit.</text>
</comment>
<feature type="binding site" evidence="18">
    <location>
        <position position="251"/>
    </location>
    <ligand>
        <name>Ca(2+)</name>
        <dbReference type="ChEBI" id="CHEBI:29108"/>
        <label>2</label>
    </ligand>
</feature>
<keyword evidence="24" id="KW-1185">Reference proteome</keyword>
<evidence type="ECO:0000259" key="22">
    <source>
        <dbReference type="PROSITE" id="PS50873"/>
    </source>
</evidence>
<feature type="binding site" evidence="18">
    <location>
        <position position="80"/>
    </location>
    <ligand>
        <name>Ca(2+)</name>
        <dbReference type="ChEBI" id="CHEBI:29108"/>
        <label>1</label>
    </ligand>
</feature>
<evidence type="ECO:0000256" key="10">
    <source>
        <dbReference type="ARBA" id="ARBA00022837"/>
    </source>
</evidence>
<keyword evidence="12 18" id="KW-0408">Iron</keyword>
<feature type="binding site" evidence="18">
    <location>
        <position position="200"/>
    </location>
    <ligand>
        <name>Ca(2+)</name>
        <dbReference type="ChEBI" id="CHEBI:29108"/>
        <label>2</label>
    </ligand>
</feature>
<feature type="disulfide bond" evidence="20">
    <location>
        <begin position="206"/>
        <end position="238"/>
    </location>
</feature>
<feature type="binding site" evidence="18">
    <location>
        <position position="73"/>
    </location>
    <ligand>
        <name>Ca(2+)</name>
        <dbReference type="ChEBI" id="CHEBI:29108"/>
        <label>1</label>
    </ligand>
</feature>
<dbReference type="PROSITE" id="PS50873">
    <property type="entry name" value="PEROXIDASE_4"/>
    <property type="match status" value="1"/>
</dbReference>
<dbReference type="GO" id="GO:0006979">
    <property type="term" value="P:response to oxidative stress"/>
    <property type="evidence" value="ECO:0007669"/>
    <property type="project" value="UniProtKB-UniRule"/>
</dbReference>
<evidence type="ECO:0000256" key="19">
    <source>
        <dbReference type="PIRSR" id="PIRSR600823-4"/>
    </source>
</evidence>
<evidence type="ECO:0000313" key="23">
    <source>
        <dbReference type="EMBL" id="KAK4273158.1"/>
    </source>
</evidence>
<evidence type="ECO:0000256" key="12">
    <source>
        <dbReference type="ARBA" id="ARBA00023004"/>
    </source>
</evidence>
<feature type="binding site" evidence="18">
    <location>
        <position position="76"/>
    </location>
    <ligand>
        <name>Ca(2+)</name>
        <dbReference type="ChEBI" id="CHEBI:29108"/>
        <label>1</label>
    </ligand>
</feature>
<comment type="function">
    <text evidence="2">Removal of H(2)O(2), oxidation of toxic reductants, biosynthesis and degradation of lignin, suberization, auxin catabolism, response to environmental stresses such as wounding, pathogen attack and oxidative stress. These functions might be dependent on each isozyme/isoform in each plant tissue.</text>
</comment>
<comment type="subcellular location">
    <subcellularLocation>
        <location evidence="21">Secreted</location>
    </subcellularLocation>
</comment>
<evidence type="ECO:0000256" key="17">
    <source>
        <dbReference type="PIRSR" id="PIRSR600823-2"/>
    </source>
</evidence>
<evidence type="ECO:0000256" key="20">
    <source>
        <dbReference type="PIRSR" id="PIRSR600823-5"/>
    </source>
</evidence>
<evidence type="ECO:0000256" key="8">
    <source>
        <dbReference type="ARBA" id="ARBA00022723"/>
    </source>
</evidence>
<comment type="caution">
    <text evidence="23">The sequence shown here is derived from an EMBL/GenBank/DDBJ whole genome shotgun (WGS) entry which is preliminary data.</text>
</comment>
<dbReference type="PROSITE" id="PS00435">
    <property type="entry name" value="PEROXIDASE_1"/>
    <property type="match status" value="1"/>
</dbReference>
<feature type="domain" description="Plant heme peroxidase family profile" evidence="22">
    <location>
        <begin position="31"/>
        <end position="330"/>
    </location>
</feature>
<name>A0AAE1MT90_9FABA</name>
<evidence type="ECO:0000256" key="18">
    <source>
        <dbReference type="PIRSR" id="PIRSR600823-3"/>
    </source>
</evidence>
<feature type="signal peptide" evidence="21">
    <location>
        <begin position="1"/>
        <end position="25"/>
    </location>
</feature>
<keyword evidence="11 21" id="KW-0560">Oxidoreductase</keyword>
<evidence type="ECO:0000256" key="2">
    <source>
        <dbReference type="ARBA" id="ARBA00002322"/>
    </source>
</evidence>
<evidence type="ECO:0000256" key="16">
    <source>
        <dbReference type="PIRSR" id="PIRSR600823-1"/>
    </source>
</evidence>
<dbReference type="AlphaFoldDB" id="A0AAE1MT90"/>
<dbReference type="GO" id="GO:0046872">
    <property type="term" value="F:metal ion binding"/>
    <property type="evidence" value="ECO:0007669"/>
    <property type="project" value="UniProtKB-UniRule"/>
</dbReference>
<sequence>METNKIVVVLACVLVVIGVIGVCEGDRREGGLRRNFYKDTCPNAEQIVKDLTEKRVSERPNLPAKLLRLHFHDCFVRGCDGSVLLNSTAENSAERDALFNKGLEGFDVIDEIKAEMEAQCPGVVSCADILALAARDAVSSAFDGPLWQVLAGRRDGTVSRKEEVSANIPSPFFNLDQLKQNFAAKKLSVHDLIVLSGAHTIGRAHCNLFSKRVFNFSGNGDEDPSLNSDYAEFLKSECRGLNDVTTTVEMDPGSSTTFDTGYYSALLQNEGLFTSDAALLTDDHSRMTITHLVREHEFLREFAKSMQKLAAVEVLTGQDGQIRTVCGLVNS</sequence>
<organism evidence="23 24">
    <name type="scientific">Acacia crassicarpa</name>
    <name type="common">northern wattle</name>
    <dbReference type="NCBI Taxonomy" id="499986"/>
    <lineage>
        <taxon>Eukaryota</taxon>
        <taxon>Viridiplantae</taxon>
        <taxon>Streptophyta</taxon>
        <taxon>Embryophyta</taxon>
        <taxon>Tracheophyta</taxon>
        <taxon>Spermatophyta</taxon>
        <taxon>Magnoliopsida</taxon>
        <taxon>eudicotyledons</taxon>
        <taxon>Gunneridae</taxon>
        <taxon>Pentapetalae</taxon>
        <taxon>rosids</taxon>
        <taxon>fabids</taxon>
        <taxon>Fabales</taxon>
        <taxon>Fabaceae</taxon>
        <taxon>Caesalpinioideae</taxon>
        <taxon>mimosoid clade</taxon>
        <taxon>Acacieae</taxon>
        <taxon>Acacia</taxon>
    </lineage>
</organism>
<evidence type="ECO:0000256" key="14">
    <source>
        <dbReference type="ARBA" id="ARBA00023180"/>
    </source>
</evidence>
<evidence type="ECO:0000256" key="6">
    <source>
        <dbReference type="ARBA" id="ARBA00022559"/>
    </source>
</evidence>
<evidence type="ECO:0000256" key="5">
    <source>
        <dbReference type="ARBA" id="ARBA00022525"/>
    </source>
</evidence>
<dbReference type="FunFam" id="1.10.420.10:FF:000008">
    <property type="entry name" value="Peroxidase"/>
    <property type="match status" value="1"/>
</dbReference>
<feature type="disulfide bond" evidence="20">
    <location>
        <begin position="41"/>
        <end position="120"/>
    </location>
</feature>
<evidence type="ECO:0000313" key="24">
    <source>
        <dbReference type="Proteomes" id="UP001293593"/>
    </source>
</evidence>
<dbReference type="PRINTS" id="PR00458">
    <property type="entry name" value="PEROXIDASE"/>
</dbReference>
<feature type="disulfide bond" evidence="20">
    <location>
        <begin position="126"/>
        <end position="326"/>
    </location>
</feature>
<keyword evidence="8 18" id="KW-0479">Metal-binding</keyword>
<dbReference type="GO" id="GO:0005576">
    <property type="term" value="C:extracellular region"/>
    <property type="evidence" value="ECO:0007669"/>
    <property type="project" value="UniProtKB-SubCell"/>
</dbReference>
<feature type="binding site" evidence="17">
    <location>
        <position position="169"/>
    </location>
    <ligand>
        <name>substrate</name>
    </ligand>
</feature>
<keyword evidence="7 21" id="KW-0349">Heme</keyword>
<feature type="binding site" evidence="18">
    <location>
        <position position="78"/>
    </location>
    <ligand>
        <name>Ca(2+)</name>
        <dbReference type="ChEBI" id="CHEBI:29108"/>
        <label>1</label>
    </ligand>
</feature>
<evidence type="ECO:0000256" key="15">
    <source>
        <dbReference type="ARBA" id="ARBA00023324"/>
    </source>
</evidence>
<keyword evidence="10 18" id="KW-0106">Calcium</keyword>
<keyword evidence="13 20" id="KW-1015">Disulfide bond</keyword>
<evidence type="ECO:0000256" key="13">
    <source>
        <dbReference type="ARBA" id="ARBA00023157"/>
    </source>
</evidence>
<feature type="disulfide bond" evidence="20">
    <location>
        <begin position="74"/>
        <end position="79"/>
    </location>
</feature>
<dbReference type="FunFam" id="1.10.520.10:FF:000001">
    <property type="entry name" value="Peroxidase"/>
    <property type="match status" value="1"/>
</dbReference>
<comment type="similarity">
    <text evidence="21">Belongs to the peroxidase family. Classical plant (class III) peroxidase subfamily.</text>
</comment>
<keyword evidence="9 21" id="KW-0732">Signal</keyword>
<dbReference type="PANTHER" id="PTHR31235">
    <property type="entry name" value="PEROXIDASE 25-RELATED"/>
    <property type="match status" value="1"/>
</dbReference>
<dbReference type="InterPro" id="IPR019793">
    <property type="entry name" value="Peroxidases_heam-ligand_BS"/>
</dbReference>
<comment type="similarity">
    <text evidence="3">Belongs to the peroxidase family. Ascorbate peroxidase subfamily.</text>
</comment>
<dbReference type="EC" id="1.11.1.7" evidence="4 21"/>
<evidence type="ECO:0000256" key="1">
    <source>
        <dbReference type="ARBA" id="ARBA00000189"/>
    </source>
</evidence>
<dbReference type="InterPro" id="IPR000823">
    <property type="entry name" value="Peroxidase_pln"/>
</dbReference>
<dbReference type="Gene3D" id="1.10.520.10">
    <property type="match status" value="1"/>
</dbReference>
<reference evidence="23" key="1">
    <citation type="submission" date="2023-10" db="EMBL/GenBank/DDBJ databases">
        <title>Chromosome-level genome of the transformable northern wattle, Acacia crassicarpa.</title>
        <authorList>
            <person name="Massaro I."/>
            <person name="Sinha N.R."/>
            <person name="Poethig S."/>
            <person name="Leichty A.R."/>
        </authorList>
    </citation>
    <scope>NUCLEOTIDE SEQUENCE</scope>
    <source>
        <strain evidence="23">Acra3RX</strain>
        <tissue evidence="23">Leaf</tissue>
    </source>
</reference>
<evidence type="ECO:0000256" key="4">
    <source>
        <dbReference type="ARBA" id="ARBA00012313"/>
    </source>
</evidence>
<accession>A0AAE1MT90</accession>
<dbReference type="InterPro" id="IPR033905">
    <property type="entry name" value="Secretory_peroxidase"/>
</dbReference>
<dbReference type="GO" id="GO:0020037">
    <property type="term" value="F:heme binding"/>
    <property type="evidence" value="ECO:0007669"/>
    <property type="project" value="UniProtKB-UniRule"/>
</dbReference>
<evidence type="ECO:0000256" key="7">
    <source>
        <dbReference type="ARBA" id="ARBA00022617"/>
    </source>
</evidence>
<feature type="binding site" description="axial binding residue" evidence="18">
    <location>
        <position position="199"/>
    </location>
    <ligand>
        <name>heme b</name>
        <dbReference type="ChEBI" id="CHEBI:60344"/>
    </ligand>
    <ligandPart>
        <name>Fe</name>
        <dbReference type="ChEBI" id="CHEBI:18248"/>
    </ligandPart>
</feature>
<dbReference type="InterPro" id="IPR010255">
    <property type="entry name" value="Haem_peroxidase_sf"/>
</dbReference>
<evidence type="ECO:0000256" key="11">
    <source>
        <dbReference type="ARBA" id="ARBA00023002"/>
    </source>
</evidence>
<comment type="cofactor">
    <cofactor evidence="18 21">
        <name>heme b</name>
        <dbReference type="ChEBI" id="CHEBI:60344"/>
    </cofactor>
    <text evidence="18 21">Binds 1 heme b (iron(II)-protoporphyrin IX) group per subunit.</text>
</comment>
<dbReference type="Pfam" id="PF00141">
    <property type="entry name" value="peroxidase"/>
    <property type="match status" value="1"/>
</dbReference>
<dbReference type="SUPFAM" id="SSF48113">
    <property type="entry name" value="Heme-dependent peroxidases"/>
    <property type="match status" value="1"/>
</dbReference>
<dbReference type="EMBL" id="JAWXYG010000005">
    <property type="protein sequence ID" value="KAK4273158.1"/>
    <property type="molecule type" value="Genomic_DNA"/>
</dbReference>
<gene>
    <name evidence="23" type="ORF">QN277_021612</name>
</gene>
<keyword evidence="6 21" id="KW-0575">Peroxidase</keyword>
<keyword evidence="5 21" id="KW-0964">Secreted</keyword>
<dbReference type="GO" id="GO:0042744">
    <property type="term" value="P:hydrogen peroxide catabolic process"/>
    <property type="evidence" value="ECO:0007669"/>
    <property type="project" value="UniProtKB-KW"/>
</dbReference>
<keyword evidence="15 21" id="KW-0376">Hydrogen peroxide</keyword>
<evidence type="ECO:0000256" key="21">
    <source>
        <dbReference type="RuleBase" id="RU362060"/>
    </source>
</evidence>
<feature type="chain" id="PRO_5041769109" description="Peroxidase" evidence="21">
    <location>
        <begin position="26"/>
        <end position="331"/>
    </location>
</feature>
<dbReference type="Gene3D" id="1.10.420.10">
    <property type="entry name" value="Peroxidase, domain 2"/>
    <property type="match status" value="1"/>
</dbReference>
<dbReference type="PRINTS" id="PR00461">
    <property type="entry name" value="PLPEROXIDASE"/>
</dbReference>
<comment type="catalytic activity">
    <reaction evidence="1 21">
        <text>2 a phenolic donor + H2O2 = 2 a phenolic radical donor + 2 H2O</text>
        <dbReference type="Rhea" id="RHEA:56136"/>
        <dbReference type="ChEBI" id="CHEBI:15377"/>
        <dbReference type="ChEBI" id="CHEBI:16240"/>
        <dbReference type="ChEBI" id="CHEBI:139520"/>
        <dbReference type="ChEBI" id="CHEBI:139521"/>
        <dbReference type="EC" id="1.11.1.7"/>
    </reaction>
</comment>
<keyword evidence="14" id="KW-0325">Glycoprotein</keyword>
<dbReference type="InterPro" id="IPR002016">
    <property type="entry name" value="Haem_peroxidase"/>
</dbReference>
<protein>
    <recommendedName>
        <fullName evidence="4 21">Peroxidase</fullName>
        <ecNumber evidence="4 21">1.11.1.7</ecNumber>
    </recommendedName>
</protein>
<feature type="active site" description="Proton acceptor" evidence="16">
    <location>
        <position position="72"/>
    </location>
</feature>